<dbReference type="Pfam" id="PF11951">
    <property type="entry name" value="Fungal_trans_2"/>
    <property type="match status" value="1"/>
</dbReference>
<evidence type="ECO:0000256" key="2">
    <source>
        <dbReference type="SAM" id="MobiDB-lite"/>
    </source>
</evidence>
<dbReference type="InterPro" id="IPR021858">
    <property type="entry name" value="Fun_TF"/>
</dbReference>
<evidence type="ECO:0000256" key="1">
    <source>
        <dbReference type="ARBA" id="ARBA00023242"/>
    </source>
</evidence>
<feature type="region of interest" description="Disordered" evidence="2">
    <location>
        <begin position="1"/>
        <end position="105"/>
    </location>
</feature>
<proteinExistence type="predicted"/>
<feature type="compositionally biased region" description="Basic and acidic residues" evidence="2">
    <location>
        <begin position="58"/>
        <end position="68"/>
    </location>
</feature>
<gene>
    <name evidence="3" type="ORF">NKR23_g7409</name>
</gene>
<reference evidence="3" key="1">
    <citation type="submission" date="2022-07" db="EMBL/GenBank/DDBJ databases">
        <title>Fungi with potential for degradation of polypropylene.</title>
        <authorList>
            <person name="Gostincar C."/>
        </authorList>
    </citation>
    <scope>NUCLEOTIDE SEQUENCE</scope>
    <source>
        <strain evidence="3">EXF-13308</strain>
    </source>
</reference>
<protein>
    <submittedName>
        <fullName evidence="3">Tachykinin family protein</fullName>
    </submittedName>
</protein>
<evidence type="ECO:0000313" key="4">
    <source>
        <dbReference type="Proteomes" id="UP001174694"/>
    </source>
</evidence>
<dbReference type="Proteomes" id="UP001174694">
    <property type="component" value="Unassembled WGS sequence"/>
</dbReference>
<dbReference type="PANTHER" id="PTHR37540">
    <property type="entry name" value="TRANSCRIPTION FACTOR (ACR-2), PUTATIVE-RELATED-RELATED"/>
    <property type="match status" value="1"/>
</dbReference>
<dbReference type="AlphaFoldDB" id="A0AA38RI33"/>
<organism evidence="3 4">
    <name type="scientific">Pleurostoma richardsiae</name>
    <dbReference type="NCBI Taxonomy" id="41990"/>
    <lineage>
        <taxon>Eukaryota</taxon>
        <taxon>Fungi</taxon>
        <taxon>Dikarya</taxon>
        <taxon>Ascomycota</taxon>
        <taxon>Pezizomycotina</taxon>
        <taxon>Sordariomycetes</taxon>
        <taxon>Sordariomycetidae</taxon>
        <taxon>Calosphaeriales</taxon>
        <taxon>Pleurostomataceae</taxon>
        <taxon>Pleurostoma</taxon>
    </lineage>
</organism>
<sequence length="525" mass="57477">MPEYEFFVSSGAPQPATKAMRSHAMRTALQIRSRGSSSQEQRQEEQGQASSGSSDSLRTQELKDELRGRFRVASSKGKRKQSRTKSAAVAGPWTAARPESEPLIGTNAGDRSVVLGGSSAGTSGVPRFAGGYIDPFGTLPVPNNSRVGTLVKYYLTRFTLNNTAVDKERPWFSYAMVEPIIMHTTLALVAAFWETGPEQANIVVRREGLYQKGEALRIINTHLQRGEVTDAVIAGVSTLANVAAMAGEFHEADMHASATKRLVEFRGGARVFRYNPTIARSLTWSDIHTAAGLGRPPRLPLIHDLRDITLPRHILEEAQAPDLTCVEALGYGAETLKAIFLLLRQAVLCRRDRIGAPNGIRILLNVADCAVMSHLSGGGDADEGAERSVRSSAPAHHRFRTLLLAAQVFIYAAMRQVPLHGPLVPLLVARLQVALEMGEVNTAAWAGHMSALLWVLLVGAAGAEGGEKGAWFESRLRVVVHQLLQLPDREALERRLRKFVWTDEYCGRFLDRWWDEPTGRGVPSV</sequence>
<dbReference type="PANTHER" id="PTHR37540:SF10">
    <property type="entry name" value="SIGMA-70 REGION 2 FAMILY PROTEIN"/>
    <property type="match status" value="1"/>
</dbReference>
<dbReference type="EMBL" id="JANBVO010000023">
    <property type="protein sequence ID" value="KAJ9142151.1"/>
    <property type="molecule type" value="Genomic_DNA"/>
</dbReference>
<name>A0AA38RI33_9PEZI</name>
<keyword evidence="4" id="KW-1185">Reference proteome</keyword>
<comment type="caution">
    <text evidence="3">The sequence shown here is derived from an EMBL/GenBank/DDBJ whole genome shotgun (WGS) entry which is preliminary data.</text>
</comment>
<feature type="compositionally biased region" description="Low complexity" evidence="2">
    <location>
        <begin position="32"/>
        <end position="54"/>
    </location>
</feature>
<keyword evidence="1" id="KW-0539">Nucleus</keyword>
<evidence type="ECO:0000313" key="3">
    <source>
        <dbReference type="EMBL" id="KAJ9142151.1"/>
    </source>
</evidence>
<accession>A0AA38RI33</accession>